<dbReference type="InterPro" id="IPR027417">
    <property type="entry name" value="P-loop_NTPase"/>
</dbReference>
<dbReference type="RefSeq" id="WP_312875147.1">
    <property type="nucleotide sequence ID" value="NZ_JACHMN010000002.1"/>
</dbReference>
<feature type="domain" description="AAA+ ATPase" evidence="1">
    <location>
        <begin position="239"/>
        <end position="369"/>
    </location>
</feature>
<dbReference type="Gene3D" id="3.40.50.300">
    <property type="entry name" value="P-loop containing nucleotide triphosphate hydrolases"/>
    <property type="match status" value="1"/>
</dbReference>
<evidence type="ECO:0000313" key="2">
    <source>
        <dbReference type="EMBL" id="MBB5868576.1"/>
    </source>
</evidence>
<protein>
    <submittedName>
        <fullName evidence="2">Nucleotide-binding universal stress UspA family protein</fullName>
    </submittedName>
</protein>
<name>A0A841BMS9_9ACTN</name>
<dbReference type="AlphaFoldDB" id="A0A841BMS9"/>
<comment type="caution">
    <text evidence="2">The sequence shown here is derived from an EMBL/GenBank/DDBJ whole genome shotgun (WGS) entry which is preliminary data.</text>
</comment>
<dbReference type="EMBL" id="JACHMN010000002">
    <property type="protein sequence ID" value="MBB5868576.1"/>
    <property type="molecule type" value="Genomic_DNA"/>
</dbReference>
<dbReference type="CDD" id="cd00009">
    <property type="entry name" value="AAA"/>
    <property type="match status" value="1"/>
</dbReference>
<dbReference type="Proteomes" id="UP000587527">
    <property type="component" value="Unassembled WGS sequence"/>
</dbReference>
<gene>
    <name evidence="2" type="ORF">F4553_001955</name>
</gene>
<dbReference type="SMART" id="SM00382">
    <property type="entry name" value="AAA"/>
    <property type="match status" value="1"/>
</dbReference>
<accession>A0A841BMS9</accession>
<keyword evidence="3" id="KW-1185">Reference proteome</keyword>
<proteinExistence type="predicted"/>
<organism evidence="2 3">
    <name type="scientific">Allocatelliglobosispora scoriae</name>
    <dbReference type="NCBI Taxonomy" id="643052"/>
    <lineage>
        <taxon>Bacteria</taxon>
        <taxon>Bacillati</taxon>
        <taxon>Actinomycetota</taxon>
        <taxon>Actinomycetes</taxon>
        <taxon>Micromonosporales</taxon>
        <taxon>Micromonosporaceae</taxon>
        <taxon>Allocatelliglobosispora</taxon>
    </lineage>
</organism>
<dbReference type="Pfam" id="PF09848">
    <property type="entry name" value="SLFN-g3_helicase"/>
    <property type="match status" value="1"/>
</dbReference>
<sequence>MLAEQARFALNSGVGAPEIRSWDRSLPAFLADMADAGLGDVEVLLEHQLPYSPKRADLILCGAHPRTGAPSFVMVELKQWSHAEPVDEDLVQIDRYTQPVLHPAEQVRRYCQQLVDFTPVLAEQPDAVHGLAYLHNARDAGVWNIRQYRTDDWGSLYTLDSKAALVDRLRARLDPAAGRGPARAAAETLLNAELAPSRKLLAVAAGELRERQQFVLLDEQQVAFATVRAAVERSRTARQQTVVIVVGGPGSGKSVIALSLLGELSRRGLRVLHATGSSAFTNTMRKVAGTRNTAVQKMFVYFNNFIGAKPRSLDVLLCDEAHRLRETSVNRFTPKDRRAAARQQVDELIDVAQVPVFLLDDKQIVRPGEMGSEVAIRHAAQALGCKVETVRLQGQYRSGGSDAYDAWSVRLLGLHPDPPEPWSVSASGDDGRFLVRSAASPVELESWLLHQQSGHDGTTARIAAGYCWPWSDPVLREGRKVLVADVVIGDWARPWNVKPEEKVPDAPASYFWATDTRGFGQVGCIYTAQGFEYDWAGVIFGPDFVRRGDAWVAQLSHCKDPAVRRADGGSFTELIRNTYRVLLTRGMRGVVVYSTDPETQAFLEQMTR</sequence>
<dbReference type="SUPFAM" id="SSF52540">
    <property type="entry name" value="P-loop containing nucleoside triphosphate hydrolases"/>
    <property type="match status" value="1"/>
</dbReference>
<evidence type="ECO:0000259" key="1">
    <source>
        <dbReference type="SMART" id="SM00382"/>
    </source>
</evidence>
<evidence type="ECO:0000313" key="3">
    <source>
        <dbReference type="Proteomes" id="UP000587527"/>
    </source>
</evidence>
<reference evidence="2 3" key="1">
    <citation type="submission" date="2020-08" db="EMBL/GenBank/DDBJ databases">
        <title>Sequencing the genomes of 1000 actinobacteria strains.</title>
        <authorList>
            <person name="Klenk H.-P."/>
        </authorList>
    </citation>
    <scope>NUCLEOTIDE SEQUENCE [LARGE SCALE GENOMIC DNA]</scope>
    <source>
        <strain evidence="2 3">DSM 45362</strain>
    </source>
</reference>
<dbReference type="InterPro" id="IPR003593">
    <property type="entry name" value="AAA+_ATPase"/>
</dbReference>
<dbReference type="InterPro" id="IPR018647">
    <property type="entry name" value="SLFN_3-like_DNA/RNA_helicase"/>
</dbReference>